<sequence>SDIQSLVLVGGSVRIPAVQAILKGIVGEDKIAQNVNGDEAAVLGECRSGGLVLIEGWALQ</sequence>
<dbReference type="SUPFAM" id="SSF53067">
    <property type="entry name" value="Actin-like ATPase domain"/>
    <property type="match status" value="1"/>
</dbReference>
<dbReference type="InterPro" id="IPR013126">
    <property type="entry name" value="Hsp_70_fam"/>
</dbReference>
<comment type="caution">
    <text evidence="1">The sequence shown here is derived from an EMBL/GenBank/DDBJ whole genome shotgun (WGS) entry which is preliminary data.</text>
</comment>
<evidence type="ECO:0000313" key="1">
    <source>
        <dbReference type="EMBL" id="RUP43380.1"/>
    </source>
</evidence>
<reference evidence="1 2" key="1">
    <citation type="journal article" date="2018" name="New Phytol.">
        <title>Phylogenomics of Endogonaceae and evolution of mycorrhizas within Mucoromycota.</title>
        <authorList>
            <person name="Chang Y."/>
            <person name="Desiro A."/>
            <person name="Na H."/>
            <person name="Sandor L."/>
            <person name="Lipzen A."/>
            <person name="Clum A."/>
            <person name="Barry K."/>
            <person name="Grigoriev I.V."/>
            <person name="Martin F.M."/>
            <person name="Stajich J.E."/>
            <person name="Smith M.E."/>
            <person name="Bonito G."/>
            <person name="Spatafora J.W."/>
        </authorList>
    </citation>
    <scope>NUCLEOTIDE SEQUENCE [LARGE SCALE GENOMIC DNA]</scope>
    <source>
        <strain evidence="1 2">GMNB39</strain>
    </source>
</reference>
<dbReference type="GO" id="GO:0140662">
    <property type="term" value="F:ATP-dependent protein folding chaperone"/>
    <property type="evidence" value="ECO:0007669"/>
    <property type="project" value="InterPro"/>
</dbReference>
<dbReference type="Proteomes" id="UP000268093">
    <property type="component" value="Unassembled WGS sequence"/>
</dbReference>
<organism evidence="1 2">
    <name type="scientific">Jimgerdemannia flammicorona</name>
    <dbReference type="NCBI Taxonomy" id="994334"/>
    <lineage>
        <taxon>Eukaryota</taxon>
        <taxon>Fungi</taxon>
        <taxon>Fungi incertae sedis</taxon>
        <taxon>Mucoromycota</taxon>
        <taxon>Mucoromycotina</taxon>
        <taxon>Endogonomycetes</taxon>
        <taxon>Endogonales</taxon>
        <taxon>Endogonaceae</taxon>
        <taxon>Jimgerdemannia</taxon>
    </lineage>
</organism>
<dbReference type="Gene3D" id="3.30.420.40">
    <property type="match status" value="2"/>
</dbReference>
<proteinExistence type="predicted"/>
<dbReference type="InterPro" id="IPR043129">
    <property type="entry name" value="ATPase_NBD"/>
</dbReference>
<dbReference type="AlphaFoldDB" id="A0A433CXR5"/>
<gene>
    <name evidence="1" type="ORF">BC936DRAFT_137266</name>
</gene>
<feature type="non-terminal residue" evidence="1">
    <location>
        <position position="1"/>
    </location>
</feature>
<dbReference type="GO" id="GO:0005524">
    <property type="term" value="F:ATP binding"/>
    <property type="evidence" value="ECO:0007669"/>
    <property type="project" value="UniProtKB-KW"/>
</dbReference>
<accession>A0A433CXR5</accession>
<dbReference type="OrthoDB" id="10262720at2759"/>
<name>A0A433CXR5_9FUNG</name>
<protein>
    <submittedName>
        <fullName evidence="1">Uncharacterized protein</fullName>
    </submittedName>
</protein>
<dbReference type="Pfam" id="PF00012">
    <property type="entry name" value="HSP70"/>
    <property type="match status" value="1"/>
</dbReference>
<evidence type="ECO:0000313" key="2">
    <source>
        <dbReference type="Proteomes" id="UP000268093"/>
    </source>
</evidence>
<dbReference type="EMBL" id="RBNI01011145">
    <property type="protein sequence ID" value="RUP43380.1"/>
    <property type="molecule type" value="Genomic_DNA"/>
</dbReference>
<keyword evidence="2" id="KW-1185">Reference proteome</keyword>
<dbReference type="PRINTS" id="PR00301">
    <property type="entry name" value="HEATSHOCK70"/>
</dbReference>